<dbReference type="Proteomes" id="UP001589535">
    <property type="component" value="Unassembled WGS sequence"/>
</dbReference>
<accession>A0ABV5UJH3</accession>
<dbReference type="Pfam" id="PF00107">
    <property type="entry name" value="ADH_zinc_N"/>
    <property type="match status" value="1"/>
</dbReference>
<keyword evidence="4" id="KW-1185">Reference proteome</keyword>
<evidence type="ECO:0000256" key="1">
    <source>
        <dbReference type="ARBA" id="ARBA00022857"/>
    </source>
</evidence>
<dbReference type="InterPro" id="IPR020843">
    <property type="entry name" value="ER"/>
</dbReference>
<sequence>MRAVWYDRTGPAREVLVVGELPDPEPAAGEVRVRVAVAGVNPRDVKRRGGVGDRVMVDPRVIPGDDGAGVIDRVGAGVSPSRVGERVWVHSATFTGAFGTSADYVVVPAHHAVPLPANAGFEIGACLGVPALTAHRAVFADGPVTGLTVLVTGGAGAVGHYAIEFARLGGATVIATASSPAKRQAARAAGAHHVVDYRRSDAAELIRAATGGRGVDRVVDVAFGANLPLTTEVVAQNAVIATYASDAEPWPNIPFYRLMRCGIAIRTVFVFAMPQEAMERACGEITGLLEQGSLTHPIAARFRLEDCAEAHVCLERRAVIGKILVDLQAPREGEC</sequence>
<proteinExistence type="predicted"/>
<dbReference type="Gene3D" id="3.40.50.720">
    <property type="entry name" value="NAD(P)-binding Rossmann-like Domain"/>
    <property type="match status" value="1"/>
</dbReference>
<dbReference type="SMART" id="SM00829">
    <property type="entry name" value="PKS_ER"/>
    <property type="match status" value="1"/>
</dbReference>
<evidence type="ECO:0000313" key="3">
    <source>
        <dbReference type="EMBL" id="MFB9691179.1"/>
    </source>
</evidence>
<dbReference type="Gene3D" id="3.90.180.10">
    <property type="entry name" value="Medium-chain alcohol dehydrogenases, catalytic domain"/>
    <property type="match status" value="1"/>
</dbReference>
<name>A0ABV5UJH3_9PSEU</name>
<organism evidence="3 4">
    <name type="scientific">Amycolatopsis plumensis</name>
    <dbReference type="NCBI Taxonomy" id="236508"/>
    <lineage>
        <taxon>Bacteria</taxon>
        <taxon>Bacillati</taxon>
        <taxon>Actinomycetota</taxon>
        <taxon>Actinomycetes</taxon>
        <taxon>Pseudonocardiales</taxon>
        <taxon>Pseudonocardiaceae</taxon>
        <taxon>Amycolatopsis</taxon>
    </lineage>
</organism>
<dbReference type="PANTHER" id="PTHR44154:SF1">
    <property type="entry name" value="QUINONE OXIDOREDUCTASE"/>
    <property type="match status" value="1"/>
</dbReference>
<reference evidence="3 4" key="1">
    <citation type="submission" date="2024-09" db="EMBL/GenBank/DDBJ databases">
        <authorList>
            <person name="Sun Q."/>
            <person name="Mori K."/>
        </authorList>
    </citation>
    <scope>NUCLEOTIDE SEQUENCE [LARGE SCALE GENOMIC DNA]</scope>
    <source>
        <strain evidence="3 4">JCM 13852</strain>
    </source>
</reference>
<dbReference type="SUPFAM" id="SSF50129">
    <property type="entry name" value="GroES-like"/>
    <property type="match status" value="1"/>
</dbReference>
<evidence type="ECO:0000259" key="2">
    <source>
        <dbReference type="SMART" id="SM00829"/>
    </source>
</evidence>
<dbReference type="Pfam" id="PF08240">
    <property type="entry name" value="ADH_N"/>
    <property type="match status" value="1"/>
</dbReference>
<dbReference type="InterPro" id="IPR013154">
    <property type="entry name" value="ADH-like_N"/>
</dbReference>
<protein>
    <submittedName>
        <fullName evidence="3">NADPH:quinone reductase</fullName>
    </submittedName>
</protein>
<evidence type="ECO:0000313" key="4">
    <source>
        <dbReference type="Proteomes" id="UP001589535"/>
    </source>
</evidence>
<dbReference type="InterPro" id="IPR011032">
    <property type="entry name" value="GroES-like_sf"/>
</dbReference>
<comment type="caution">
    <text evidence="3">The sequence shown here is derived from an EMBL/GenBank/DDBJ whole genome shotgun (WGS) entry which is preliminary data.</text>
</comment>
<keyword evidence="1" id="KW-0521">NADP</keyword>
<dbReference type="PANTHER" id="PTHR44154">
    <property type="entry name" value="QUINONE OXIDOREDUCTASE"/>
    <property type="match status" value="1"/>
</dbReference>
<dbReference type="CDD" id="cd08253">
    <property type="entry name" value="zeta_crystallin"/>
    <property type="match status" value="1"/>
</dbReference>
<dbReference type="InterPro" id="IPR036291">
    <property type="entry name" value="NAD(P)-bd_dom_sf"/>
</dbReference>
<feature type="domain" description="Enoyl reductase (ER)" evidence="2">
    <location>
        <begin position="12"/>
        <end position="325"/>
    </location>
</feature>
<gene>
    <name evidence="3" type="ORF">ACFFTO_44000</name>
</gene>
<dbReference type="EMBL" id="JBHMBK010000074">
    <property type="protein sequence ID" value="MFB9691179.1"/>
    <property type="molecule type" value="Genomic_DNA"/>
</dbReference>
<dbReference type="InterPro" id="IPR051603">
    <property type="entry name" value="Zinc-ADH_QOR/CCCR"/>
</dbReference>
<dbReference type="SUPFAM" id="SSF51735">
    <property type="entry name" value="NAD(P)-binding Rossmann-fold domains"/>
    <property type="match status" value="1"/>
</dbReference>
<dbReference type="InterPro" id="IPR013149">
    <property type="entry name" value="ADH-like_C"/>
</dbReference>
<dbReference type="RefSeq" id="WP_378207762.1">
    <property type="nucleotide sequence ID" value="NZ_JBHMBK010000074.1"/>
</dbReference>